<name>A0A1H9TR38_9LACT</name>
<keyword evidence="1" id="KW-1133">Transmembrane helix</keyword>
<dbReference type="RefSeq" id="WP_092653259.1">
    <property type="nucleotide sequence ID" value="NZ_FOHA01000015.1"/>
</dbReference>
<organism evidence="2 3">
    <name type="scientific">Isobaculum melis</name>
    <dbReference type="NCBI Taxonomy" id="142588"/>
    <lineage>
        <taxon>Bacteria</taxon>
        <taxon>Bacillati</taxon>
        <taxon>Bacillota</taxon>
        <taxon>Bacilli</taxon>
        <taxon>Lactobacillales</taxon>
        <taxon>Carnobacteriaceae</taxon>
        <taxon>Isobaculum</taxon>
    </lineage>
</organism>
<keyword evidence="1" id="KW-0812">Transmembrane</keyword>
<accession>A0A1H9TR38</accession>
<dbReference type="AlphaFoldDB" id="A0A1H9TR38"/>
<dbReference type="OrthoDB" id="9804829at2"/>
<dbReference type="Proteomes" id="UP000198948">
    <property type="component" value="Unassembled WGS sequence"/>
</dbReference>
<feature type="transmembrane region" description="Helical" evidence="1">
    <location>
        <begin position="139"/>
        <end position="160"/>
    </location>
</feature>
<dbReference type="Pfam" id="PF22564">
    <property type="entry name" value="HAAS"/>
    <property type="match status" value="1"/>
</dbReference>
<evidence type="ECO:0000313" key="2">
    <source>
        <dbReference type="EMBL" id="SER99474.1"/>
    </source>
</evidence>
<dbReference type="EMBL" id="FOHA01000015">
    <property type="protein sequence ID" value="SER99474.1"/>
    <property type="molecule type" value="Genomic_DNA"/>
</dbReference>
<proteinExistence type="predicted"/>
<reference evidence="2 3" key="1">
    <citation type="submission" date="2016-10" db="EMBL/GenBank/DDBJ databases">
        <authorList>
            <person name="de Groot N.N."/>
        </authorList>
    </citation>
    <scope>NUCLEOTIDE SEQUENCE [LARGE SCALE GENOMIC DNA]</scope>
    <source>
        <strain evidence="2 3">DSM 13760</strain>
    </source>
</reference>
<sequence>MNKEHFLISLKLSLRGVPSPILEDTLAYYESVFEQEIEAGKSEELISKELGNPKDIAKGIFVAHNIRPTVQAPQFSKGDWEEFEATQAEQQRYSGPQYAGEPPYRTASPTRGIFVAIALGFFNLIFILAPIIAIISVIFAAWIVSTSFILSPIIGIVVAVGELSSYAMFQFFASLILCGIGLLLLLLIVPITKFFFKACAAYIKWNIRAIRGGY</sequence>
<protein>
    <submittedName>
        <fullName evidence="2">Uncharacterized membrane protein</fullName>
    </submittedName>
</protein>
<dbReference type="STRING" id="142588.SAMN04488559_11570"/>
<feature type="transmembrane region" description="Helical" evidence="1">
    <location>
        <begin position="113"/>
        <end position="133"/>
    </location>
</feature>
<keyword evidence="3" id="KW-1185">Reference proteome</keyword>
<feature type="transmembrane region" description="Helical" evidence="1">
    <location>
        <begin position="172"/>
        <end position="196"/>
    </location>
</feature>
<evidence type="ECO:0000313" key="3">
    <source>
        <dbReference type="Proteomes" id="UP000198948"/>
    </source>
</evidence>
<keyword evidence="1" id="KW-0472">Membrane</keyword>
<gene>
    <name evidence="2" type="ORF">SAMN04488559_11570</name>
</gene>
<evidence type="ECO:0000256" key="1">
    <source>
        <dbReference type="SAM" id="Phobius"/>
    </source>
</evidence>